<proteinExistence type="predicted"/>
<dbReference type="EMBL" id="CAFBPW010000152">
    <property type="protein sequence ID" value="CAB5036573.1"/>
    <property type="molecule type" value="Genomic_DNA"/>
</dbReference>
<name>A0A6J7S608_9ZZZZ</name>
<feature type="domain" description="2,4-diaminopentanoate dehydrogenase C-terminal" evidence="1">
    <location>
        <begin position="2"/>
        <end position="141"/>
    </location>
</feature>
<dbReference type="AlphaFoldDB" id="A0A6J7S608"/>
<gene>
    <name evidence="2" type="ORF">UFOPK4173_01261</name>
</gene>
<protein>
    <submittedName>
        <fullName evidence="2">Unannotated protein</fullName>
    </submittedName>
</protein>
<dbReference type="Pfam" id="PF19328">
    <property type="entry name" value="DAP_DH_C"/>
    <property type="match status" value="1"/>
</dbReference>
<organism evidence="2">
    <name type="scientific">freshwater metagenome</name>
    <dbReference type="NCBI Taxonomy" id="449393"/>
    <lineage>
        <taxon>unclassified sequences</taxon>
        <taxon>metagenomes</taxon>
        <taxon>ecological metagenomes</taxon>
    </lineage>
</organism>
<sequence length="149" mass="15670">MVKAIAAGLGVEVTELREVHERVPATERLDLGFGVIEVGTTAGIRFEVQGIVNGEAKIILEHVTRLHDDIAPDWPQPAGHSGYRVIVTGNPNYTLDLQMMGDDGDHNTAGLVGTAGRIVNAIPAVCAAKPGLLSVLDLPLVSGKGTMRS</sequence>
<reference evidence="2" key="1">
    <citation type="submission" date="2020-05" db="EMBL/GenBank/DDBJ databases">
        <authorList>
            <person name="Chiriac C."/>
            <person name="Salcher M."/>
            <person name="Ghai R."/>
            <person name="Kavagutti S V."/>
        </authorList>
    </citation>
    <scope>NUCLEOTIDE SEQUENCE</scope>
</reference>
<evidence type="ECO:0000313" key="2">
    <source>
        <dbReference type="EMBL" id="CAB5036573.1"/>
    </source>
</evidence>
<evidence type="ECO:0000259" key="1">
    <source>
        <dbReference type="Pfam" id="PF19328"/>
    </source>
</evidence>
<dbReference type="InterPro" id="IPR045760">
    <property type="entry name" value="DAP_DH_C"/>
</dbReference>
<accession>A0A6J7S608</accession>